<name>A0A7L0Y0K0_TYRSA</name>
<organism evidence="6 7">
    <name type="scientific">Tyrannus savana</name>
    <name type="common">Fork-tailed flycatcher</name>
    <name type="synonym">Muscivora tyrannus</name>
    <dbReference type="NCBI Taxonomy" id="137541"/>
    <lineage>
        <taxon>Eukaryota</taxon>
        <taxon>Metazoa</taxon>
        <taxon>Chordata</taxon>
        <taxon>Craniata</taxon>
        <taxon>Vertebrata</taxon>
        <taxon>Euteleostomi</taxon>
        <taxon>Archelosauria</taxon>
        <taxon>Archosauria</taxon>
        <taxon>Dinosauria</taxon>
        <taxon>Saurischia</taxon>
        <taxon>Theropoda</taxon>
        <taxon>Coelurosauria</taxon>
        <taxon>Aves</taxon>
        <taxon>Neognathae</taxon>
        <taxon>Neoaves</taxon>
        <taxon>Telluraves</taxon>
        <taxon>Australaves</taxon>
        <taxon>Passeriformes</taxon>
        <taxon>Tyrannidae</taxon>
        <taxon>Tyrannus</taxon>
    </lineage>
</organism>
<evidence type="ECO:0000256" key="1">
    <source>
        <dbReference type="ARBA" id="ARBA00022771"/>
    </source>
</evidence>
<dbReference type="CDD" id="cd19760">
    <property type="entry name" value="Bbox2_TRIM4-like"/>
    <property type="match status" value="1"/>
</dbReference>
<dbReference type="Pfam" id="PF00643">
    <property type="entry name" value="zf-B_box"/>
    <property type="match status" value="1"/>
</dbReference>
<keyword evidence="2" id="KW-0862">Zinc</keyword>
<dbReference type="Proteomes" id="UP000537779">
    <property type="component" value="Unassembled WGS sequence"/>
</dbReference>
<dbReference type="InterPro" id="IPR000315">
    <property type="entry name" value="Znf_B-box"/>
</dbReference>
<dbReference type="AlphaFoldDB" id="A0A7L0Y0K0"/>
<evidence type="ECO:0000313" key="6">
    <source>
        <dbReference type="EMBL" id="NXM09371.1"/>
    </source>
</evidence>
<keyword evidence="7" id="KW-1185">Reference proteome</keyword>
<evidence type="ECO:0000256" key="2">
    <source>
        <dbReference type="ARBA" id="ARBA00022833"/>
    </source>
</evidence>
<dbReference type="PROSITE" id="PS50119">
    <property type="entry name" value="ZF_BBOX"/>
    <property type="match status" value="1"/>
</dbReference>
<dbReference type="Gene3D" id="3.30.160.60">
    <property type="entry name" value="Classic Zinc Finger"/>
    <property type="match status" value="1"/>
</dbReference>
<keyword evidence="1 3" id="KW-0479">Metal-binding</keyword>
<dbReference type="SUPFAM" id="SSF57845">
    <property type="entry name" value="B-box zinc-binding domain"/>
    <property type="match status" value="1"/>
</dbReference>
<sequence length="111" mass="12749">ARVLGIARSLGLGAAPARGQQGQGGDDEEEEEEDEEGCQKHQEPLRVFCEEDRALLCGVCRESRAHRAHTLLALPEAQRRFQTQLQAWLQTLRDDRDKLLEIREAEMRRNW</sequence>
<evidence type="ECO:0000256" key="3">
    <source>
        <dbReference type="PROSITE-ProRule" id="PRU00024"/>
    </source>
</evidence>
<evidence type="ECO:0000256" key="4">
    <source>
        <dbReference type="SAM" id="MobiDB-lite"/>
    </source>
</evidence>
<evidence type="ECO:0000313" key="7">
    <source>
        <dbReference type="Proteomes" id="UP000537779"/>
    </source>
</evidence>
<dbReference type="EMBL" id="VXAW01013110">
    <property type="protein sequence ID" value="NXM09371.1"/>
    <property type="molecule type" value="Genomic_DNA"/>
</dbReference>
<feature type="non-terminal residue" evidence="6">
    <location>
        <position position="111"/>
    </location>
</feature>
<evidence type="ECO:0000259" key="5">
    <source>
        <dbReference type="PROSITE" id="PS50119"/>
    </source>
</evidence>
<keyword evidence="6" id="KW-0436">Ligase</keyword>
<accession>A0A7L0Y0K0</accession>
<proteinExistence type="predicted"/>
<dbReference type="GO" id="GO:0016874">
    <property type="term" value="F:ligase activity"/>
    <property type="evidence" value="ECO:0007669"/>
    <property type="project" value="UniProtKB-KW"/>
</dbReference>
<feature type="domain" description="B box-type" evidence="5">
    <location>
        <begin position="33"/>
        <end position="74"/>
    </location>
</feature>
<protein>
    <submittedName>
        <fullName evidence="6">TRI17 ligase</fullName>
    </submittedName>
</protein>
<reference evidence="6 7" key="1">
    <citation type="submission" date="2019-09" db="EMBL/GenBank/DDBJ databases">
        <title>Bird 10,000 Genomes (B10K) Project - Family phase.</title>
        <authorList>
            <person name="Zhang G."/>
        </authorList>
    </citation>
    <scope>NUCLEOTIDE SEQUENCE [LARGE SCALE GENOMIC DNA]</scope>
    <source>
        <strain evidence="6">B10K-DU-001-37</strain>
        <tissue evidence="6">Muscle</tissue>
    </source>
</reference>
<dbReference type="SMART" id="SM00336">
    <property type="entry name" value="BBOX"/>
    <property type="match status" value="1"/>
</dbReference>
<dbReference type="PANTHER" id="PTHR24103">
    <property type="entry name" value="E3 UBIQUITIN-PROTEIN LIGASE TRIM"/>
    <property type="match status" value="1"/>
</dbReference>
<dbReference type="GO" id="GO:0008270">
    <property type="term" value="F:zinc ion binding"/>
    <property type="evidence" value="ECO:0007669"/>
    <property type="project" value="UniProtKB-KW"/>
</dbReference>
<feature type="compositionally biased region" description="Acidic residues" evidence="4">
    <location>
        <begin position="25"/>
        <end position="36"/>
    </location>
</feature>
<keyword evidence="1 3" id="KW-0863">Zinc-finger</keyword>
<dbReference type="InterPro" id="IPR050143">
    <property type="entry name" value="TRIM/RBCC"/>
</dbReference>
<feature type="non-terminal residue" evidence="6">
    <location>
        <position position="1"/>
    </location>
</feature>
<gene>
    <name evidence="6" type="primary">Trim17</name>
    <name evidence="6" type="ORF">TYRSAV_R15664</name>
</gene>
<comment type="caution">
    <text evidence="6">The sequence shown here is derived from an EMBL/GenBank/DDBJ whole genome shotgun (WGS) entry which is preliminary data.</text>
</comment>
<feature type="region of interest" description="Disordered" evidence="4">
    <location>
        <begin position="14"/>
        <end position="41"/>
    </location>
</feature>